<feature type="domain" description="Sema" evidence="2">
    <location>
        <begin position="42"/>
        <end position="88"/>
    </location>
</feature>
<dbReference type="InterPro" id="IPR015943">
    <property type="entry name" value="WD40/YVTN_repeat-like_dom_sf"/>
</dbReference>
<evidence type="ECO:0000259" key="2">
    <source>
        <dbReference type="Pfam" id="PF01403"/>
    </source>
</evidence>
<comment type="caution">
    <text evidence="3">The sequence shown here is derived from an EMBL/GenBank/DDBJ whole genome shotgun (WGS) entry which is preliminary data.</text>
</comment>
<dbReference type="SUPFAM" id="SSF101912">
    <property type="entry name" value="Sema domain"/>
    <property type="match status" value="1"/>
</dbReference>
<accession>A0A0P7UMH6</accession>
<evidence type="ECO:0000256" key="1">
    <source>
        <dbReference type="ARBA" id="ARBA00023180"/>
    </source>
</evidence>
<dbReference type="InterPro" id="IPR036352">
    <property type="entry name" value="Semap_dom_sf"/>
</dbReference>
<keyword evidence="1" id="KW-0325">Glycoprotein</keyword>
<gene>
    <name evidence="3" type="ORF">Z043_105051</name>
</gene>
<evidence type="ECO:0000313" key="3">
    <source>
        <dbReference type="EMBL" id="KPP75682.1"/>
    </source>
</evidence>
<dbReference type="InterPro" id="IPR001627">
    <property type="entry name" value="Semap_dom"/>
</dbReference>
<sequence length="100" mass="10988">MRYREREAARGGRLGRFYGIAGKRESTWTPALVRDEPGRGGKERRPLAAAPLFESVGLSSVAVDDVHNRTVVFLGTGGGRLRKVRRQGMVEVVRAHTCPA</sequence>
<dbReference type="GO" id="GO:0007399">
    <property type="term" value="P:nervous system development"/>
    <property type="evidence" value="ECO:0007669"/>
    <property type="project" value="UniProtKB-ARBA"/>
</dbReference>
<name>A0A0P7UMH6_SCLFO</name>
<dbReference type="Proteomes" id="UP000034805">
    <property type="component" value="Unassembled WGS sequence"/>
</dbReference>
<reference evidence="3 4" key="1">
    <citation type="submission" date="2015-08" db="EMBL/GenBank/DDBJ databases">
        <title>The genome of the Asian arowana (Scleropages formosus).</title>
        <authorList>
            <person name="Tan M.H."/>
            <person name="Gan H.M."/>
            <person name="Croft L.J."/>
            <person name="Austin C.M."/>
        </authorList>
    </citation>
    <scope>NUCLEOTIDE SEQUENCE [LARGE SCALE GENOMIC DNA]</scope>
    <source>
        <strain evidence="3">Aro1</strain>
    </source>
</reference>
<dbReference type="EMBL" id="JARO02001366">
    <property type="protein sequence ID" value="KPP75682.1"/>
    <property type="molecule type" value="Genomic_DNA"/>
</dbReference>
<dbReference type="AlphaFoldDB" id="A0A0P7UMH6"/>
<evidence type="ECO:0000313" key="4">
    <source>
        <dbReference type="Proteomes" id="UP000034805"/>
    </source>
</evidence>
<protein>
    <recommendedName>
        <fullName evidence="2">Sema domain-containing protein</fullName>
    </recommendedName>
</protein>
<proteinExistence type="predicted"/>
<dbReference type="Gene3D" id="2.130.10.10">
    <property type="entry name" value="YVTN repeat-like/Quinoprotein amine dehydrogenase"/>
    <property type="match status" value="1"/>
</dbReference>
<organism evidence="3 4">
    <name type="scientific">Scleropages formosus</name>
    <name type="common">Asian bonytongue</name>
    <name type="synonym">Osteoglossum formosum</name>
    <dbReference type="NCBI Taxonomy" id="113540"/>
    <lineage>
        <taxon>Eukaryota</taxon>
        <taxon>Metazoa</taxon>
        <taxon>Chordata</taxon>
        <taxon>Craniata</taxon>
        <taxon>Vertebrata</taxon>
        <taxon>Euteleostomi</taxon>
        <taxon>Actinopterygii</taxon>
        <taxon>Neopterygii</taxon>
        <taxon>Teleostei</taxon>
        <taxon>Osteoglossocephala</taxon>
        <taxon>Osteoglossomorpha</taxon>
        <taxon>Osteoglossiformes</taxon>
        <taxon>Osteoglossidae</taxon>
        <taxon>Scleropages</taxon>
    </lineage>
</organism>
<dbReference type="Pfam" id="PF01403">
    <property type="entry name" value="Sema"/>
    <property type="match status" value="1"/>
</dbReference>